<evidence type="ECO:0000256" key="1">
    <source>
        <dbReference type="ARBA" id="ARBA00022630"/>
    </source>
</evidence>
<dbReference type="CDD" id="cd02136">
    <property type="entry name" value="PnbA_NfnB-like"/>
    <property type="match status" value="1"/>
</dbReference>
<feature type="domain" description="Nitroreductase" evidence="4">
    <location>
        <begin position="15"/>
        <end position="205"/>
    </location>
</feature>
<dbReference type="PANTHER" id="PTHR23026">
    <property type="entry name" value="NADPH NITROREDUCTASE"/>
    <property type="match status" value="1"/>
</dbReference>
<gene>
    <name evidence="5" type="primary">nfnB</name>
    <name evidence="5" type="ordered locus">MS2149</name>
</gene>
<dbReference type="InterPro" id="IPR050627">
    <property type="entry name" value="Nitroreductase/BluB"/>
</dbReference>
<sequence length="230" mass="26241">MRNKPMSTLDFATTVRERHSVRQFLPTPMTNAQIREVAEDARRSPSSTNTQPWSVHIVSGETLARLKKRIMEKFEQGELCPDFAYDQSKFDGIYEPRWREFYKEMFAANGVTRDDSEGRKKITRRNAEFYDAPHAAFLFMPDVGDGNVNAASDMGMYSQTFLLSLTARGFGGIPMLFLAFFADVVREELGISPDFKLLHAIAFGYPDQDAAINQFRSKRASVDETVTFYE</sequence>
<dbReference type="HOGENOM" id="CLU_070764_9_1_6"/>
<evidence type="ECO:0000313" key="6">
    <source>
        <dbReference type="Proteomes" id="UP000000607"/>
    </source>
</evidence>
<dbReference type="KEGG" id="msu:MS2149"/>
<dbReference type="Proteomes" id="UP000000607">
    <property type="component" value="Chromosome"/>
</dbReference>
<organism evidence="5 6">
    <name type="scientific">Mannheimia succiniciproducens (strain KCTC 0769BP / MBEL55E)</name>
    <dbReference type="NCBI Taxonomy" id="221988"/>
    <lineage>
        <taxon>Bacteria</taxon>
        <taxon>Pseudomonadati</taxon>
        <taxon>Pseudomonadota</taxon>
        <taxon>Gammaproteobacteria</taxon>
        <taxon>Pasteurellales</taxon>
        <taxon>Pasteurellaceae</taxon>
        <taxon>Basfia</taxon>
    </lineage>
</organism>
<dbReference type="EMBL" id="AE016827">
    <property type="protein sequence ID" value="AAU38756.1"/>
    <property type="molecule type" value="Genomic_DNA"/>
</dbReference>
<dbReference type="SUPFAM" id="SSF55469">
    <property type="entry name" value="FMN-dependent nitroreductase-like"/>
    <property type="match status" value="1"/>
</dbReference>
<accession>Q65QK4</accession>
<evidence type="ECO:0000256" key="2">
    <source>
        <dbReference type="ARBA" id="ARBA00022643"/>
    </source>
</evidence>
<evidence type="ECO:0000256" key="3">
    <source>
        <dbReference type="ARBA" id="ARBA00023002"/>
    </source>
</evidence>
<evidence type="ECO:0000259" key="4">
    <source>
        <dbReference type="Pfam" id="PF00881"/>
    </source>
</evidence>
<dbReference type="GO" id="GO:0016491">
    <property type="term" value="F:oxidoreductase activity"/>
    <property type="evidence" value="ECO:0007669"/>
    <property type="project" value="UniProtKB-KW"/>
</dbReference>
<dbReference type="Pfam" id="PF00881">
    <property type="entry name" value="Nitroreductase"/>
    <property type="match status" value="1"/>
</dbReference>
<keyword evidence="2" id="KW-0288">FMN</keyword>
<dbReference type="PANTHER" id="PTHR23026:SF90">
    <property type="entry name" value="IODOTYROSINE DEIODINASE 1"/>
    <property type="match status" value="1"/>
</dbReference>
<evidence type="ECO:0000313" key="5">
    <source>
        <dbReference type="EMBL" id="AAU38756.1"/>
    </source>
</evidence>
<keyword evidence="3" id="KW-0560">Oxidoreductase</keyword>
<reference evidence="5 6" key="1">
    <citation type="journal article" date="2004" name="Nat. Biotechnol.">
        <title>The genome sequence of the capnophilic rumen bacterium Mannheimia succiniciproducens.</title>
        <authorList>
            <person name="Hong S.H."/>
            <person name="Kim J.S."/>
            <person name="Lee S.Y."/>
            <person name="In Y.H."/>
            <person name="Choi S.S."/>
            <person name="Rih J.-K."/>
            <person name="Kim C.H."/>
            <person name="Jeong H."/>
            <person name="Hur C.G."/>
            <person name="Kim J.J."/>
        </authorList>
    </citation>
    <scope>NUCLEOTIDE SEQUENCE [LARGE SCALE GENOMIC DNA]</scope>
    <source>
        <strain evidence="6">KCTC 0769BP / MBEL55E</strain>
    </source>
</reference>
<dbReference type="InterPro" id="IPR000415">
    <property type="entry name" value="Nitroreductase-like"/>
</dbReference>
<keyword evidence="1" id="KW-0285">Flavoprotein</keyword>
<keyword evidence="6" id="KW-1185">Reference proteome</keyword>
<dbReference type="AlphaFoldDB" id="Q65QK4"/>
<dbReference type="STRING" id="221988.MS2149"/>
<dbReference type="eggNOG" id="COG0778">
    <property type="taxonomic scope" value="Bacteria"/>
</dbReference>
<name>Q65QK4_MANSM</name>
<dbReference type="InterPro" id="IPR029479">
    <property type="entry name" value="Nitroreductase"/>
</dbReference>
<proteinExistence type="predicted"/>
<dbReference type="Gene3D" id="3.40.109.10">
    <property type="entry name" value="NADH Oxidase"/>
    <property type="match status" value="1"/>
</dbReference>
<protein>
    <submittedName>
        <fullName evidence="5">NfnB protein</fullName>
    </submittedName>
</protein>